<dbReference type="Pfam" id="PF09725">
    <property type="entry name" value="Fra10Ac1"/>
    <property type="match status" value="1"/>
</dbReference>
<protein>
    <submittedName>
        <fullName evidence="2">Putative folate-sensitive fragile site protein</fullName>
    </submittedName>
</protein>
<evidence type="ECO:0000313" key="2">
    <source>
        <dbReference type="EMBL" id="MBC1171841.1"/>
    </source>
</evidence>
<reference evidence="2" key="2">
    <citation type="journal article" date="2020" name="BMC">
        <title>Leishmania infection induces a limited differential gene expression in the sand fly midgut.</title>
        <authorList>
            <person name="Coutinho-Abreu I.V."/>
            <person name="Serafim T.D."/>
            <person name="Meneses C."/>
            <person name="Kamhawi S."/>
            <person name="Oliveira F."/>
            <person name="Valenzuela J.G."/>
        </authorList>
    </citation>
    <scope>NUCLEOTIDE SEQUENCE</scope>
    <source>
        <strain evidence="2">Jacobina</strain>
        <tissue evidence="2">Midgut</tissue>
    </source>
</reference>
<feature type="region of interest" description="Disordered" evidence="1">
    <location>
        <begin position="156"/>
        <end position="220"/>
    </location>
</feature>
<dbReference type="Proteomes" id="UP000092461">
    <property type="component" value="Unassembled WGS sequence"/>
</dbReference>
<dbReference type="InterPro" id="IPR050645">
    <property type="entry name" value="Histidine_acid_phosphatase"/>
</dbReference>
<evidence type="ECO:0000313" key="3">
    <source>
        <dbReference type="EnsemblMetazoa" id="LLOJ007259-PA"/>
    </source>
</evidence>
<dbReference type="AlphaFoldDB" id="A0A1B0CQW0"/>
<dbReference type="EMBL" id="AJWK01024107">
    <property type="status" value="NOT_ANNOTATED_CDS"/>
    <property type="molecule type" value="Genomic_DNA"/>
</dbReference>
<dbReference type="PANTHER" id="PTHR11567:SF25">
    <property type="entry name" value="PROTEIN FRA10AC1"/>
    <property type="match status" value="1"/>
</dbReference>
<accession>A0A1B0CQW0</accession>
<evidence type="ECO:0000313" key="4">
    <source>
        <dbReference type="Proteomes" id="UP000092461"/>
    </source>
</evidence>
<dbReference type="GO" id="GO:0016791">
    <property type="term" value="F:phosphatase activity"/>
    <property type="evidence" value="ECO:0007669"/>
    <property type="project" value="TreeGrafter"/>
</dbReference>
<sequence>MAGNMFRGMDRFELHRALMAHIEEQKKAARRGKTDIDVIRENHQFLWDDTETNLSWERQLAKSYYSKLFREYCICDLTQYKKNQVGLRWRTENEIVLGRGQFICGNKHCGEKDGLTSWEVNFNYTEHGQRKSALVKVRLCVECSRKLNYHTKKRLAKRKSRGKLEGVSKKRPSGDVGTNSKASDAQMLPENAESEVTAEEEVKEDADVQENVWTAKDVPVEDKSREEEFNEFLEDLLL</sequence>
<reference evidence="3" key="3">
    <citation type="submission" date="2020-05" db="UniProtKB">
        <authorList>
            <consortium name="EnsemblMetazoa"/>
        </authorList>
    </citation>
    <scope>IDENTIFICATION</scope>
    <source>
        <strain evidence="3">Jacobina</strain>
    </source>
</reference>
<reference evidence="4" key="1">
    <citation type="submission" date="2012-05" db="EMBL/GenBank/DDBJ databases">
        <title>Whole Genome Assembly of Lutzomyia longipalpis.</title>
        <authorList>
            <person name="Richards S."/>
            <person name="Qu C."/>
            <person name="Dillon R."/>
            <person name="Worley K."/>
            <person name="Scherer S."/>
            <person name="Batterton M."/>
            <person name="Taylor A."/>
            <person name="Hawes A."/>
            <person name="Hernandez B."/>
            <person name="Kovar C."/>
            <person name="Mandapat C."/>
            <person name="Pham C."/>
            <person name="Qu C."/>
            <person name="Jing C."/>
            <person name="Bess C."/>
            <person name="Bandaranaike D."/>
            <person name="Ngo D."/>
            <person name="Ongeri F."/>
            <person name="Arias F."/>
            <person name="Lara F."/>
            <person name="Weissenberger G."/>
            <person name="Kamau G."/>
            <person name="Han H."/>
            <person name="Shen H."/>
            <person name="Dinh H."/>
            <person name="Khalil I."/>
            <person name="Jones J."/>
            <person name="Shafer J."/>
            <person name="Jayaseelan J."/>
            <person name="Quiroz J."/>
            <person name="Blankenburg K."/>
            <person name="Nguyen L."/>
            <person name="Jackson L."/>
            <person name="Francisco L."/>
            <person name="Tang L.-Y."/>
            <person name="Pu L.-L."/>
            <person name="Perales L."/>
            <person name="Lorensuhewa L."/>
            <person name="Munidasa M."/>
            <person name="Coyle M."/>
            <person name="Taylor M."/>
            <person name="Puazo M."/>
            <person name="Firestine M."/>
            <person name="Scheel M."/>
            <person name="Javaid M."/>
            <person name="Wang M."/>
            <person name="Li M."/>
            <person name="Tabassum N."/>
            <person name="Saada N."/>
            <person name="Osuji N."/>
            <person name="Aqrawi P."/>
            <person name="Fu Q."/>
            <person name="Thornton R."/>
            <person name="Raj R."/>
            <person name="Goodspeed R."/>
            <person name="Mata R."/>
            <person name="Najjar R."/>
            <person name="Gubbala S."/>
            <person name="Lee S."/>
            <person name="Denson S."/>
            <person name="Patil S."/>
            <person name="Macmil S."/>
            <person name="Qi S."/>
            <person name="Matskevitch T."/>
            <person name="Palculict T."/>
            <person name="Mathew T."/>
            <person name="Vee V."/>
            <person name="Velamala V."/>
            <person name="Korchina V."/>
            <person name="Cai W."/>
            <person name="Liu W."/>
            <person name="Dai W."/>
            <person name="Zou X."/>
            <person name="Zhu Y."/>
            <person name="Zhang Y."/>
            <person name="Wu Y.-Q."/>
            <person name="Xin Y."/>
            <person name="Nazarath L."/>
            <person name="Kovar C."/>
            <person name="Han Y."/>
            <person name="Muzny D."/>
            <person name="Gibbs R."/>
        </authorList>
    </citation>
    <scope>NUCLEOTIDE SEQUENCE [LARGE SCALE GENOMIC DNA]</scope>
    <source>
        <strain evidence="4">Jacobina</strain>
    </source>
</reference>
<dbReference type="VEuPathDB" id="VectorBase:LLONM1_001469"/>
<evidence type="ECO:0000256" key="1">
    <source>
        <dbReference type="SAM" id="MobiDB-lite"/>
    </source>
</evidence>
<dbReference type="VEuPathDB" id="VectorBase:LLOJ007259"/>
<keyword evidence="4" id="KW-1185">Reference proteome</keyword>
<dbReference type="PANTHER" id="PTHR11567">
    <property type="entry name" value="ACID PHOSPHATASE-RELATED"/>
    <property type="match status" value="1"/>
</dbReference>
<organism evidence="3 4">
    <name type="scientific">Lutzomyia longipalpis</name>
    <name type="common">Sand fly</name>
    <dbReference type="NCBI Taxonomy" id="7200"/>
    <lineage>
        <taxon>Eukaryota</taxon>
        <taxon>Metazoa</taxon>
        <taxon>Ecdysozoa</taxon>
        <taxon>Arthropoda</taxon>
        <taxon>Hexapoda</taxon>
        <taxon>Insecta</taxon>
        <taxon>Pterygota</taxon>
        <taxon>Neoptera</taxon>
        <taxon>Endopterygota</taxon>
        <taxon>Diptera</taxon>
        <taxon>Nematocera</taxon>
        <taxon>Psychodoidea</taxon>
        <taxon>Psychodidae</taxon>
        <taxon>Lutzomyia</taxon>
        <taxon>Lutzomyia</taxon>
    </lineage>
</organism>
<dbReference type="InterPro" id="IPR019129">
    <property type="entry name" value="Folate-sensitive_fs_Fra10Ac1"/>
</dbReference>
<dbReference type="EMBL" id="GITU01003138">
    <property type="protein sequence ID" value="MBC1171841.1"/>
    <property type="molecule type" value="Transcribed_RNA"/>
</dbReference>
<proteinExistence type="predicted"/>
<name>A0A1B0CQW0_LUTLO</name>
<feature type="compositionally biased region" description="Acidic residues" evidence="1">
    <location>
        <begin position="192"/>
        <end position="208"/>
    </location>
</feature>
<dbReference type="EnsemblMetazoa" id="LLOJ007259-RA">
    <property type="protein sequence ID" value="LLOJ007259-PA"/>
    <property type="gene ID" value="LLOJ007259"/>
</dbReference>